<keyword evidence="1" id="KW-0812">Transmembrane</keyword>
<proteinExistence type="predicted"/>
<dbReference type="InterPro" id="IPR006976">
    <property type="entry name" value="VanZ-like"/>
</dbReference>
<keyword evidence="4" id="KW-1185">Reference proteome</keyword>
<keyword evidence="1" id="KW-1133">Transmembrane helix</keyword>
<evidence type="ECO:0000259" key="2">
    <source>
        <dbReference type="Pfam" id="PF04892"/>
    </source>
</evidence>
<keyword evidence="1" id="KW-0472">Membrane</keyword>
<evidence type="ECO:0000313" key="4">
    <source>
        <dbReference type="Proteomes" id="UP000441585"/>
    </source>
</evidence>
<evidence type="ECO:0000313" key="3">
    <source>
        <dbReference type="EMBL" id="MRX54231.1"/>
    </source>
</evidence>
<dbReference type="Proteomes" id="UP000441585">
    <property type="component" value="Unassembled WGS sequence"/>
</dbReference>
<dbReference type="Pfam" id="PF04892">
    <property type="entry name" value="VanZ"/>
    <property type="match status" value="1"/>
</dbReference>
<organism evidence="3 4">
    <name type="scientific">Metabacillus idriensis</name>
    <dbReference type="NCBI Taxonomy" id="324768"/>
    <lineage>
        <taxon>Bacteria</taxon>
        <taxon>Bacillati</taxon>
        <taxon>Bacillota</taxon>
        <taxon>Bacilli</taxon>
        <taxon>Bacillales</taxon>
        <taxon>Bacillaceae</taxon>
        <taxon>Metabacillus</taxon>
    </lineage>
</organism>
<feature type="transmembrane region" description="Helical" evidence="1">
    <location>
        <begin position="80"/>
        <end position="98"/>
    </location>
</feature>
<evidence type="ECO:0000256" key="1">
    <source>
        <dbReference type="SAM" id="Phobius"/>
    </source>
</evidence>
<name>A0A6I2MCV0_9BACI</name>
<feature type="transmembrane region" description="Helical" evidence="1">
    <location>
        <begin position="20"/>
        <end position="38"/>
    </location>
</feature>
<dbReference type="EMBL" id="WKKF01000002">
    <property type="protein sequence ID" value="MRX54231.1"/>
    <property type="molecule type" value="Genomic_DNA"/>
</dbReference>
<feature type="domain" description="VanZ-like" evidence="2">
    <location>
        <begin position="29"/>
        <end position="132"/>
    </location>
</feature>
<sequence length="153" mass="17452">MFHQQPEGARVMKKSFSKWMLTLAPILYMILIWILSSMPADAIINTPFSFDRLMKESLHLIEFGILYWLIALALAAHQSWTVKASILAAVVSILYGATDEIHQFFVPYRSATVIDLVKDAIGVLVSFYIMKITYFAKRPSFITSIFQKLNDAE</sequence>
<accession>A0A6I2MCV0</accession>
<reference evidence="3 4" key="1">
    <citation type="submission" date="2019-11" db="EMBL/GenBank/DDBJ databases">
        <title>Bacillus idriensis genome.</title>
        <authorList>
            <person name="Konopka E.N."/>
            <person name="Newman J.D."/>
        </authorList>
    </citation>
    <scope>NUCLEOTIDE SEQUENCE [LARGE SCALE GENOMIC DNA]</scope>
    <source>
        <strain evidence="3 4">DSM 19097</strain>
    </source>
</reference>
<comment type="caution">
    <text evidence="3">The sequence shown here is derived from an EMBL/GenBank/DDBJ whole genome shotgun (WGS) entry which is preliminary data.</text>
</comment>
<dbReference type="NCBIfam" id="NF037970">
    <property type="entry name" value="vanZ_1"/>
    <property type="match status" value="1"/>
</dbReference>
<gene>
    <name evidence="3" type="ORF">GJU41_09625</name>
</gene>
<dbReference type="AlphaFoldDB" id="A0A6I2MCV0"/>
<feature type="transmembrane region" description="Helical" evidence="1">
    <location>
        <begin position="110"/>
        <end position="130"/>
    </location>
</feature>
<feature type="transmembrane region" description="Helical" evidence="1">
    <location>
        <begin position="58"/>
        <end position="75"/>
    </location>
</feature>
<protein>
    <recommendedName>
        <fullName evidence="2">VanZ-like domain-containing protein</fullName>
    </recommendedName>
</protein>
<dbReference type="RefSeq" id="WP_154318446.1">
    <property type="nucleotide sequence ID" value="NZ_CAJGAA010000002.1"/>
</dbReference>